<evidence type="ECO:0000313" key="2">
    <source>
        <dbReference type="Proteomes" id="UP000266841"/>
    </source>
</evidence>
<proteinExistence type="predicted"/>
<name>K0TBU4_THAOC</name>
<sequence>IEIYQDGDESWTPYGSMLNDYVYVVSIDGLHELIEELKNKSDAEISVMESKIESLREDYFTYGGILEQIRLFLTEPSRSALTCRKLPQTSGTTDSFRWPRGHQCIKTST</sequence>
<dbReference type="AlphaFoldDB" id="K0TBU4"/>
<dbReference type="Proteomes" id="UP000266841">
    <property type="component" value="Unassembled WGS sequence"/>
</dbReference>
<keyword evidence="2" id="KW-1185">Reference proteome</keyword>
<accession>K0TBU4</accession>
<gene>
    <name evidence="1" type="ORF">THAOC_03710</name>
</gene>
<dbReference type="EMBL" id="AGNL01003507">
    <property type="protein sequence ID" value="EJK74599.1"/>
    <property type="molecule type" value="Genomic_DNA"/>
</dbReference>
<reference evidence="1 2" key="1">
    <citation type="journal article" date="2012" name="Genome Biol.">
        <title>Genome and low-iron response of an oceanic diatom adapted to chronic iron limitation.</title>
        <authorList>
            <person name="Lommer M."/>
            <person name="Specht M."/>
            <person name="Roy A.S."/>
            <person name="Kraemer L."/>
            <person name="Andreson R."/>
            <person name="Gutowska M.A."/>
            <person name="Wolf J."/>
            <person name="Bergner S.V."/>
            <person name="Schilhabel M.B."/>
            <person name="Klostermeier U.C."/>
            <person name="Beiko R.G."/>
            <person name="Rosenstiel P."/>
            <person name="Hippler M."/>
            <person name="Laroche J."/>
        </authorList>
    </citation>
    <scope>NUCLEOTIDE SEQUENCE [LARGE SCALE GENOMIC DNA]</scope>
    <source>
        <strain evidence="1 2">CCMP1005</strain>
    </source>
</reference>
<protein>
    <submittedName>
        <fullName evidence="1">Uncharacterized protein</fullName>
    </submittedName>
</protein>
<comment type="caution">
    <text evidence="1">The sequence shown here is derived from an EMBL/GenBank/DDBJ whole genome shotgun (WGS) entry which is preliminary data.</text>
</comment>
<organism evidence="1 2">
    <name type="scientific">Thalassiosira oceanica</name>
    <name type="common">Marine diatom</name>
    <dbReference type="NCBI Taxonomy" id="159749"/>
    <lineage>
        <taxon>Eukaryota</taxon>
        <taxon>Sar</taxon>
        <taxon>Stramenopiles</taxon>
        <taxon>Ochrophyta</taxon>
        <taxon>Bacillariophyta</taxon>
        <taxon>Coscinodiscophyceae</taxon>
        <taxon>Thalassiosirophycidae</taxon>
        <taxon>Thalassiosirales</taxon>
        <taxon>Thalassiosiraceae</taxon>
        <taxon>Thalassiosira</taxon>
    </lineage>
</organism>
<evidence type="ECO:0000313" key="1">
    <source>
        <dbReference type="EMBL" id="EJK74599.1"/>
    </source>
</evidence>
<feature type="non-terminal residue" evidence="1">
    <location>
        <position position="1"/>
    </location>
</feature>